<dbReference type="AlphaFoldDB" id="A0A6C0JC72"/>
<dbReference type="EMBL" id="MN740357">
    <property type="protein sequence ID" value="QHU02441.1"/>
    <property type="molecule type" value="Genomic_DNA"/>
</dbReference>
<organism evidence="1">
    <name type="scientific">viral metagenome</name>
    <dbReference type="NCBI Taxonomy" id="1070528"/>
    <lineage>
        <taxon>unclassified sequences</taxon>
        <taxon>metagenomes</taxon>
        <taxon>organismal metagenomes</taxon>
    </lineage>
</organism>
<sequence length="154" mass="18317">MQKYYIPEINLRDIKNKTNLINNLEKTFNKTSNKNSIIIASNGYYKYNKEKLLKYKLIEKESEIVTNFLEKYSLIGINQYEKKIGEVFSVPFESNHIILEKIKFNVGTSKHYLVIEKKNDRIVDLYFLSTKKIDENCKFFNKDVSSFIEMLMCK</sequence>
<proteinExistence type="predicted"/>
<protein>
    <submittedName>
        <fullName evidence="1">Uncharacterized protein</fullName>
    </submittedName>
</protein>
<accession>A0A6C0JC72</accession>
<name>A0A6C0JC72_9ZZZZ</name>
<evidence type="ECO:0000313" key="1">
    <source>
        <dbReference type="EMBL" id="QHU02441.1"/>
    </source>
</evidence>
<reference evidence="1" key="1">
    <citation type="journal article" date="2020" name="Nature">
        <title>Giant virus diversity and host interactions through global metagenomics.</title>
        <authorList>
            <person name="Schulz F."/>
            <person name="Roux S."/>
            <person name="Paez-Espino D."/>
            <person name="Jungbluth S."/>
            <person name="Walsh D.A."/>
            <person name="Denef V.J."/>
            <person name="McMahon K.D."/>
            <person name="Konstantinidis K.T."/>
            <person name="Eloe-Fadrosh E.A."/>
            <person name="Kyrpides N.C."/>
            <person name="Woyke T."/>
        </authorList>
    </citation>
    <scope>NUCLEOTIDE SEQUENCE</scope>
    <source>
        <strain evidence="1">GVMAG-M-3300025880-75</strain>
    </source>
</reference>